<proteinExistence type="inferred from homology"/>
<feature type="transmembrane region" description="Helical" evidence="8">
    <location>
        <begin position="208"/>
        <end position="233"/>
    </location>
</feature>
<evidence type="ECO:0000256" key="2">
    <source>
        <dbReference type="ARBA" id="ARBA00005346"/>
    </source>
</evidence>
<feature type="transmembrane region" description="Helical" evidence="8">
    <location>
        <begin position="301"/>
        <end position="323"/>
    </location>
</feature>
<reference evidence="10 11" key="1">
    <citation type="submission" date="2019-09" db="EMBL/GenBank/DDBJ databases">
        <title>Phylogeny of genus Pseudoclavibacter and closely related genus.</title>
        <authorList>
            <person name="Li Y."/>
        </authorList>
    </citation>
    <scope>NUCLEOTIDE SEQUENCE [LARGE SCALE GENOMIC DNA]</scope>
    <source>
        <strain evidence="10 11">JCM 16921</strain>
    </source>
</reference>
<comment type="caution">
    <text evidence="10">The sequence shown here is derived from an EMBL/GenBank/DDBJ whole genome shotgun (WGS) entry which is preliminary data.</text>
</comment>
<feature type="transmembrane region" description="Helical" evidence="8">
    <location>
        <begin position="471"/>
        <end position="494"/>
    </location>
</feature>
<feature type="transmembrane region" description="Helical" evidence="8">
    <location>
        <begin position="6"/>
        <end position="24"/>
    </location>
</feature>
<evidence type="ECO:0000259" key="9">
    <source>
        <dbReference type="Pfam" id="PF00361"/>
    </source>
</evidence>
<evidence type="ECO:0000256" key="3">
    <source>
        <dbReference type="ARBA" id="ARBA00022475"/>
    </source>
</evidence>
<dbReference type="InterPro" id="IPR050586">
    <property type="entry name" value="CPA3_Na-H_Antiporter_D"/>
</dbReference>
<evidence type="ECO:0000313" key="11">
    <source>
        <dbReference type="Proteomes" id="UP000481339"/>
    </source>
</evidence>
<keyword evidence="3" id="KW-1003">Cell membrane</keyword>
<feature type="transmembrane region" description="Helical" evidence="8">
    <location>
        <begin position="408"/>
        <end position="428"/>
    </location>
</feature>
<dbReference type="InterPro" id="IPR003918">
    <property type="entry name" value="NADH_UbQ_OxRdtase"/>
</dbReference>
<evidence type="ECO:0000256" key="5">
    <source>
        <dbReference type="ARBA" id="ARBA00022989"/>
    </source>
</evidence>
<evidence type="ECO:0000256" key="4">
    <source>
        <dbReference type="ARBA" id="ARBA00022692"/>
    </source>
</evidence>
<evidence type="ECO:0000313" key="10">
    <source>
        <dbReference type="EMBL" id="KAB1632892.1"/>
    </source>
</evidence>
<dbReference type="AlphaFoldDB" id="A0A7C8BUP3"/>
<keyword evidence="4 7" id="KW-0812">Transmembrane</keyword>
<keyword evidence="6 8" id="KW-0472">Membrane</keyword>
<feature type="domain" description="NADH:quinone oxidoreductase/Mrp antiporter transmembrane" evidence="9">
    <location>
        <begin position="131"/>
        <end position="415"/>
    </location>
</feature>
<dbReference type="PANTHER" id="PTHR42703:SF1">
    <property type="entry name" value="NA(+)_H(+) ANTIPORTER SUBUNIT D1"/>
    <property type="match status" value="1"/>
</dbReference>
<feature type="transmembrane region" description="Helical" evidence="8">
    <location>
        <begin position="240"/>
        <end position="261"/>
    </location>
</feature>
<organism evidence="10 11">
    <name type="scientific">Pseudoclavibacter caeni</name>
    <dbReference type="NCBI Taxonomy" id="908846"/>
    <lineage>
        <taxon>Bacteria</taxon>
        <taxon>Bacillati</taxon>
        <taxon>Actinomycetota</taxon>
        <taxon>Actinomycetes</taxon>
        <taxon>Micrococcales</taxon>
        <taxon>Microbacteriaceae</taxon>
        <taxon>Pseudoclavibacter</taxon>
    </lineage>
</organism>
<keyword evidence="11" id="KW-1185">Reference proteome</keyword>
<dbReference type="GO" id="GO:0005886">
    <property type="term" value="C:plasma membrane"/>
    <property type="evidence" value="ECO:0007669"/>
    <property type="project" value="UniProtKB-SubCell"/>
</dbReference>
<comment type="subcellular location">
    <subcellularLocation>
        <location evidence="1">Cell membrane</location>
        <topology evidence="1">Multi-pass membrane protein</topology>
    </subcellularLocation>
    <subcellularLocation>
        <location evidence="7">Membrane</location>
        <topology evidence="7">Multi-pass membrane protein</topology>
    </subcellularLocation>
</comment>
<dbReference type="PRINTS" id="PR01437">
    <property type="entry name" value="NUOXDRDTASE4"/>
</dbReference>
<gene>
    <name evidence="10" type="ORF">F8O02_03265</name>
</gene>
<evidence type="ECO:0000256" key="8">
    <source>
        <dbReference type="SAM" id="Phobius"/>
    </source>
</evidence>
<dbReference type="Proteomes" id="UP000481339">
    <property type="component" value="Unassembled WGS sequence"/>
</dbReference>
<dbReference type="PANTHER" id="PTHR42703">
    <property type="entry name" value="NADH DEHYDROGENASE"/>
    <property type="match status" value="1"/>
</dbReference>
<dbReference type="Pfam" id="PF00361">
    <property type="entry name" value="Proton_antipo_M"/>
    <property type="match status" value="1"/>
</dbReference>
<comment type="similarity">
    <text evidence="2">Belongs to the CPA3 antiporters (TC 2.A.63) subunit D family.</text>
</comment>
<evidence type="ECO:0000256" key="1">
    <source>
        <dbReference type="ARBA" id="ARBA00004651"/>
    </source>
</evidence>
<feature type="transmembrane region" description="Helical" evidence="8">
    <location>
        <begin position="165"/>
        <end position="188"/>
    </location>
</feature>
<name>A0A7C8BUP3_9MICO</name>
<protein>
    <submittedName>
        <fullName evidence="10">Na+/H+ antiporter subunit D</fullName>
    </submittedName>
</protein>
<feature type="transmembrane region" description="Helical" evidence="8">
    <location>
        <begin position="370"/>
        <end position="388"/>
    </location>
</feature>
<keyword evidence="5 8" id="KW-1133">Transmembrane helix</keyword>
<dbReference type="RefSeq" id="WP_158035814.1">
    <property type="nucleotide sequence ID" value="NZ_BAAAZV010000003.1"/>
</dbReference>
<dbReference type="GO" id="GO:0042773">
    <property type="term" value="P:ATP synthesis coupled electron transport"/>
    <property type="evidence" value="ECO:0007669"/>
    <property type="project" value="InterPro"/>
</dbReference>
<sequence>MIARLLPLIVVLPLAGTAASLLIGRRPRAQMAVTLGVLLGVIGLGVWTMAAADAQGAVSVVLGGWEAPWGVQLAADRLSALLVVVAAVMLVGVFVYAAGQGLTDGDAETPITIFQPTYLVLAAGLFDAFLAADLFNMFVGFEIMLAASYVLITLGGTGPRIRSGVIYIVVSLVSSVFFLSAVALLYGATGTVSMVQLAERIPDLPQQVQTLVHLALLVGFGVKAAVFPLSFWLPDSYPTAPAPVTAVFAGLLTKVGVYAIIRTETLLFARHSVNTPLMVLAGLTLLVGILGAIAQADIRRLLSFTLVSHIGYMLFGIALGTPAALAATVYYIVHHITVQTTLFLVAGLIERVGGSASITRLSGLLRASPAVATLYLIPALNLGGIPPFSGFLGKLALIMAAVAQPSPLVWTLVAVMILTSLLTLYPLARVWNLVFWRPSADPASPSRLARALQENPIAPPVARERRRVSGLMWASTTGMVVLTVALTVLAGPLFGYADRAAAVLADPDALVALLGPMGGA</sequence>
<evidence type="ECO:0000256" key="6">
    <source>
        <dbReference type="ARBA" id="ARBA00023136"/>
    </source>
</evidence>
<feature type="transmembrane region" description="Helical" evidence="8">
    <location>
        <begin position="273"/>
        <end position="294"/>
    </location>
</feature>
<feature type="transmembrane region" description="Helical" evidence="8">
    <location>
        <begin position="78"/>
        <end position="99"/>
    </location>
</feature>
<feature type="transmembrane region" description="Helical" evidence="8">
    <location>
        <begin position="111"/>
        <end position="132"/>
    </location>
</feature>
<feature type="transmembrane region" description="Helical" evidence="8">
    <location>
        <begin position="329"/>
        <end position="349"/>
    </location>
</feature>
<dbReference type="GO" id="GO:0008137">
    <property type="term" value="F:NADH dehydrogenase (ubiquinone) activity"/>
    <property type="evidence" value="ECO:0007669"/>
    <property type="project" value="InterPro"/>
</dbReference>
<dbReference type="NCBIfam" id="NF009308">
    <property type="entry name" value="PRK12665.1"/>
    <property type="match status" value="1"/>
</dbReference>
<accession>A0A7C8BUP3</accession>
<dbReference type="InterPro" id="IPR001750">
    <property type="entry name" value="ND/Mrp_TM"/>
</dbReference>
<feature type="transmembrane region" description="Helical" evidence="8">
    <location>
        <begin position="31"/>
        <end position="52"/>
    </location>
</feature>
<feature type="transmembrane region" description="Helical" evidence="8">
    <location>
        <begin position="138"/>
        <end position="158"/>
    </location>
</feature>
<dbReference type="EMBL" id="WBKA01000002">
    <property type="protein sequence ID" value="KAB1632892.1"/>
    <property type="molecule type" value="Genomic_DNA"/>
</dbReference>
<dbReference type="OrthoDB" id="9768329at2"/>
<evidence type="ECO:0000256" key="7">
    <source>
        <dbReference type="RuleBase" id="RU000320"/>
    </source>
</evidence>